<reference evidence="5 6" key="1">
    <citation type="journal article" date="2021" name="Int. J. Syst. Evol. Microbiol.">
        <title>Reticulibacter mediterranei gen. nov., sp. nov., within the new family Reticulibacteraceae fam. nov., and Ktedonospora formicarum gen. nov., sp. nov., Ktedonobacter robiniae sp. nov., Dictyobacter formicarum sp. nov. and Dictyobacter arantiisoli sp. nov., belonging to the class Ktedonobacteria.</title>
        <authorList>
            <person name="Yabe S."/>
            <person name="Zheng Y."/>
            <person name="Wang C.M."/>
            <person name="Sakai Y."/>
            <person name="Abe K."/>
            <person name="Yokota A."/>
            <person name="Donadio S."/>
            <person name="Cavaletti L."/>
            <person name="Monciardini P."/>
        </authorList>
    </citation>
    <scope>NUCLEOTIDE SEQUENCE [LARGE SCALE GENOMIC DNA]</scope>
    <source>
        <strain evidence="5 6">SOSP1-30</strain>
    </source>
</reference>
<comment type="caution">
    <text evidence="5">The sequence shown here is derived from an EMBL/GenBank/DDBJ whole genome shotgun (WGS) entry which is preliminary data.</text>
</comment>
<evidence type="ECO:0000259" key="4">
    <source>
        <dbReference type="PROSITE" id="PS51118"/>
    </source>
</evidence>
<dbReference type="InterPro" id="IPR036388">
    <property type="entry name" value="WH-like_DNA-bd_sf"/>
</dbReference>
<evidence type="ECO:0000313" key="6">
    <source>
        <dbReference type="Proteomes" id="UP000654345"/>
    </source>
</evidence>
<dbReference type="PANTHER" id="PTHR33204:SF18">
    <property type="entry name" value="TRANSCRIPTIONAL REGULATORY PROTEIN"/>
    <property type="match status" value="1"/>
</dbReference>
<feature type="domain" description="HTH hxlR-type" evidence="4">
    <location>
        <begin position="16"/>
        <end position="117"/>
    </location>
</feature>
<keyword evidence="2" id="KW-0238">DNA-binding</keyword>
<evidence type="ECO:0000256" key="2">
    <source>
        <dbReference type="ARBA" id="ARBA00023125"/>
    </source>
</evidence>
<keyword evidence="1" id="KW-0805">Transcription regulation</keyword>
<keyword evidence="3" id="KW-0804">Transcription</keyword>
<dbReference type="EMBL" id="BNJG01000002">
    <property type="protein sequence ID" value="GHO57901.1"/>
    <property type="molecule type" value="Genomic_DNA"/>
</dbReference>
<dbReference type="Proteomes" id="UP000654345">
    <property type="component" value="Unassembled WGS sequence"/>
</dbReference>
<dbReference type="Pfam" id="PF01638">
    <property type="entry name" value="HxlR"/>
    <property type="match status" value="1"/>
</dbReference>
<gene>
    <name evidence="5" type="ORF">KSB_63760</name>
</gene>
<name>A0ABQ3UYW6_9CHLR</name>
<organism evidence="5 6">
    <name type="scientific">Ktedonobacter robiniae</name>
    <dbReference type="NCBI Taxonomy" id="2778365"/>
    <lineage>
        <taxon>Bacteria</taxon>
        <taxon>Bacillati</taxon>
        <taxon>Chloroflexota</taxon>
        <taxon>Ktedonobacteria</taxon>
        <taxon>Ktedonobacterales</taxon>
        <taxon>Ktedonobacteraceae</taxon>
        <taxon>Ktedonobacter</taxon>
    </lineage>
</organism>
<proteinExistence type="predicted"/>
<evidence type="ECO:0000256" key="1">
    <source>
        <dbReference type="ARBA" id="ARBA00023015"/>
    </source>
</evidence>
<dbReference type="CDD" id="cd00090">
    <property type="entry name" value="HTH_ARSR"/>
    <property type="match status" value="1"/>
</dbReference>
<dbReference type="RefSeq" id="WP_201374185.1">
    <property type="nucleotide sequence ID" value="NZ_BNJG01000002.1"/>
</dbReference>
<dbReference type="InterPro" id="IPR036390">
    <property type="entry name" value="WH_DNA-bd_sf"/>
</dbReference>
<sequence length="139" mass="15377">MKESEAKHPTDTHQACAATPLGRAIHLLGDSWVLLIVMNLLQGPLRFNMLRATLGHISSKTLASRLRLLEELGFVQRQAFLEIPPRVEYHLTEKGRELGDVIAALERFGNKHLSDSVVSPTCEECIALDGEAPAVKDVR</sequence>
<keyword evidence="6" id="KW-1185">Reference proteome</keyword>
<evidence type="ECO:0000313" key="5">
    <source>
        <dbReference type="EMBL" id="GHO57901.1"/>
    </source>
</evidence>
<dbReference type="Gene3D" id="1.10.10.10">
    <property type="entry name" value="Winged helix-like DNA-binding domain superfamily/Winged helix DNA-binding domain"/>
    <property type="match status" value="1"/>
</dbReference>
<evidence type="ECO:0000256" key="3">
    <source>
        <dbReference type="ARBA" id="ARBA00023163"/>
    </source>
</evidence>
<protein>
    <recommendedName>
        <fullName evidence="4">HTH hxlR-type domain-containing protein</fullName>
    </recommendedName>
</protein>
<dbReference type="InterPro" id="IPR002577">
    <property type="entry name" value="HTH_HxlR"/>
</dbReference>
<accession>A0ABQ3UYW6</accession>
<dbReference type="PROSITE" id="PS51118">
    <property type="entry name" value="HTH_HXLR"/>
    <property type="match status" value="1"/>
</dbReference>
<dbReference type="PANTHER" id="PTHR33204">
    <property type="entry name" value="TRANSCRIPTIONAL REGULATOR, MARR FAMILY"/>
    <property type="match status" value="1"/>
</dbReference>
<dbReference type="SUPFAM" id="SSF46785">
    <property type="entry name" value="Winged helix' DNA-binding domain"/>
    <property type="match status" value="1"/>
</dbReference>
<dbReference type="InterPro" id="IPR011991">
    <property type="entry name" value="ArsR-like_HTH"/>
</dbReference>